<evidence type="ECO:0000313" key="2">
    <source>
        <dbReference type="EMBL" id="QOY40042.1"/>
    </source>
</evidence>
<evidence type="ECO:0000313" key="3">
    <source>
        <dbReference type="Proteomes" id="UP000593906"/>
    </source>
</evidence>
<organism evidence="2 3">
    <name type="scientific">Cryptosporidium parvum</name>
    <dbReference type="NCBI Taxonomy" id="5807"/>
    <lineage>
        <taxon>Eukaryota</taxon>
        <taxon>Sar</taxon>
        <taxon>Alveolata</taxon>
        <taxon>Apicomplexa</taxon>
        <taxon>Conoidasida</taxon>
        <taxon>Coccidia</taxon>
        <taxon>Eucoccidiorida</taxon>
        <taxon>Eimeriorina</taxon>
        <taxon>Cryptosporidiidae</taxon>
        <taxon>Cryptosporidium</taxon>
    </lineage>
</organism>
<feature type="region of interest" description="Disordered" evidence="1">
    <location>
        <begin position="452"/>
        <end position="477"/>
    </location>
</feature>
<feature type="compositionally biased region" description="Polar residues" evidence="1">
    <location>
        <begin position="463"/>
        <end position="477"/>
    </location>
</feature>
<dbReference type="Proteomes" id="UP000593906">
    <property type="component" value="Chromosome 8"/>
</dbReference>
<reference evidence="2 3" key="1">
    <citation type="submission" date="2019-09" db="EMBL/GenBank/DDBJ databases">
        <title>Consistent, comparative and evidence-based genome assembly and annotation for Cryptosporidium parvum, C. hominis and C. tyzzeri.</title>
        <authorList>
            <person name="Baptista R.P."/>
            <person name="Li Y."/>
            <person name="Sateriale A."/>
            <person name="Ansell B."/>
            <person name="Jex A."/>
            <person name="Sanders M."/>
            <person name="Brooks K."/>
            <person name="Tracey A."/>
            <person name="Berriman M."/>
            <person name="Striepen B."/>
            <person name="Cotton J.A."/>
            <person name="Kissinger J.C."/>
        </authorList>
    </citation>
    <scope>NUCLEOTIDE SEQUENCE [LARGE SCALE GENOMIC DNA]</scope>
    <source>
        <strain evidence="2 3">IOWA-ATCC</strain>
    </source>
</reference>
<dbReference type="VEuPathDB" id="CryptoDB:CPATCC_0002970"/>
<dbReference type="EMBL" id="CP044415">
    <property type="protein sequence ID" value="QOY40042.1"/>
    <property type="molecule type" value="Genomic_DNA"/>
</dbReference>
<accession>A0A7S7LDJ3</accession>
<evidence type="ECO:0000256" key="1">
    <source>
        <dbReference type="SAM" id="MobiDB-lite"/>
    </source>
</evidence>
<protein>
    <submittedName>
        <fullName evidence="2">Uncharacterized protein</fullName>
    </submittedName>
</protein>
<name>A0A7S7LDJ3_CRYPV</name>
<dbReference type="AlphaFoldDB" id="A0A7S7LDJ3"/>
<proteinExistence type="predicted"/>
<gene>
    <name evidence="2" type="ORF">CPATCC_004112</name>
</gene>
<sequence length="556" mass="60001">MNHLNEINTSEKTENGSSALIEQSFNKTGTAPSTTCVSPILEGKSFSNNYIESLFTNSGQNTSQAINSSLGQNIGIGLNLGFGLNMNIGGINELNPGFPLILPNQLYQVNNTLGAVRAVLPDCYSAIPSGYNLNGTVVPQSVIPVSGIPIASFPGIESILSTQNNLLSKEENQSINSIKLDSQPPIINPLLQSPLLSIGSQPSIIHPNIMPRISPIIGPCLGSIYQNNLVSGTENCDISKIKKPVLSLKKEIGVPEESDKLNSLLNSYLNNIASLADAHERVKNYLNANGDFNKSTNIVCDDSMKPIGNPGLPDYNLRNIKLGQISFENLSNGISHTSGSDQCILGEPNDVFKISHTRKYRLGDQGRALLKSELSAYLRSHPEKRVEASKIADIRNATTKQLWQIAAMCGLEERFINLHAQSLAQSKGKVGLRGTKRKPSTNINELTKVSEQVNGGGGDFALPSSTTESQELDPKSNSTELLVVKSNGSIETSIFEYKTPNIETEARAETEDQSADTGGEINTLITANGINSEWSEVRENSIISTENDVKRIKVDA</sequence>